<evidence type="ECO:0000313" key="3">
    <source>
        <dbReference type="Proteomes" id="UP000801492"/>
    </source>
</evidence>
<proteinExistence type="predicted"/>
<evidence type="ECO:0000256" key="1">
    <source>
        <dbReference type="SAM" id="MobiDB-lite"/>
    </source>
</evidence>
<feature type="compositionally biased region" description="Acidic residues" evidence="1">
    <location>
        <begin position="37"/>
        <end position="48"/>
    </location>
</feature>
<feature type="compositionally biased region" description="Basic and acidic residues" evidence="1">
    <location>
        <begin position="20"/>
        <end position="36"/>
    </location>
</feature>
<name>A0A8K0DM68_IGNLU</name>
<dbReference type="EMBL" id="VTPC01000052">
    <property type="protein sequence ID" value="KAF2906032.1"/>
    <property type="molecule type" value="Genomic_DNA"/>
</dbReference>
<reference evidence="2" key="1">
    <citation type="submission" date="2019-08" db="EMBL/GenBank/DDBJ databases">
        <title>The genome of the North American firefly Photinus pyralis.</title>
        <authorList>
            <consortium name="Photinus pyralis genome working group"/>
            <person name="Fallon T.R."/>
            <person name="Sander Lower S.E."/>
            <person name="Weng J.-K."/>
        </authorList>
    </citation>
    <scope>NUCLEOTIDE SEQUENCE</scope>
    <source>
        <strain evidence="2">TRF0915ILg1</strain>
        <tissue evidence="2">Whole body</tissue>
    </source>
</reference>
<sequence length="204" mass="23797">MSEELKQCLNSKGVITSRAKSDDLLDNEQIEKKNGGDDLEYNSDEDEIVTGNSTELPRQILDTEDVTKISEKTSQAEIHGEIEIEEQTAEEERQSIEDFIVTKKTDIKLKKEIREIQYCQNTTTNERSCSYCEPLKNKIKQANDELNVHRIRAKQFNLPMQETDADTTTFCCDLQQIQNLPRIPIQEAYYIRWRLHSIRLVLWI</sequence>
<accession>A0A8K0DM68</accession>
<dbReference type="Proteomes" id="UP000801492">
    <property type="component" value="Unassembled WGS sequence"/>
</dbReference>
<organism evidence="2 3">
    <name type="scientific">Ignelater luminosus</name>
    <name type="common">Cucubano</name>
    <name type="synonym">Pyrophorus luminosus</name>
    <dbReference type="NCBI Taxonomy" id="2038154"/>
    <lineage>
        <taxon>Eukaryota</taxon>
        <taxon>Metazoa</taxon>
        <taxon>Ecdysozoa</taxon>
        <taxon>Arthropoda</taxon>
        <taxon>Hexapoda</taxon>
        <taxon>Insecta</taxon>
        <taxon>Pterygota</taxon>
        <taxon>Neoptera</taxon>
        <taxon>Endopterygota</taxon>
        <taxon>Coleoptera</taxon>
        <taxon>Polyphaga</taxon>
        <taxon>Elateriformia</taxon>
        <taxon>Elateroidea</taxon>
        <taxon>Elateridae</taxon>
        <taxon>Agrypninae</taxon>
        <taxon>Pyrophorini</taxon>
        <taxon>Ignelater</taxon>
    </lineage>
</organism>
<feature type="region of interest" description="Disordered" evidence="1">
    <location>
        <begin position="20"/>
        <end position="52"/>
    </location>
</feature>
<protein>
    <submittedName>
        <fullName evidence="2">Uncharacterized protein</fullName>
    </submittedName>
</protein>
<gene>
    <name evidence="2" type="ORF">ILUMI_00146</name>
</gene>
<evidence type="ECO:0000313" key="2">
    <source>
        <dbReference type="EMBL" id="KAF2906032.1"/>
    </source>
</evidence>
<keyword evidence="3" id="KW-1185">Reference proteome</keyword>
<dbReference type="AlphaFoldDB" id="A0A8K0DM68"/>
<comment type="caution">
    <text evidence="2">The sequence shown here is derived from an EMBL/GenBank/DDBJ whole genome shotgun (WGS) entry which is preliminary data.</text>
</comment>